<evidence type="ECO:0000313" key="2">
    <source>
        <dbReference type="Proteomes" id="UP000549394"/>
    </source>
</evidence>
<gene>
    <name evidence="1" type="ORF">DGYR_LOCUS5326</name>
</gene>
<organism evidence="1 2">
    <name type="scientific">Dimorphilus gyrociliatus</name>
    <dbReference type="NCBI Taxonomy" id="2664684"/>
    <lineage>
        <taxon>Eukaryota</taxon>
        <taxon>Metazoa</taxon>
        <taxon>Spiralia</taxon>
        <taxon>Lophotrochozoa</taxon>
        <taxon>Annelida</taxon>
        <taxon>Polychaeta</taxon>
        <taxon>Polychaeta incertae sedis</taxon>
        <taxon>Dinophilidae</taxon>
        <taxon>Dimorphilus</taxon>
    </lineage>
</organism>
<dbReference type="Pfam" id="PF09612">
    <property type="entry name" value="HtrL_YibB"/>
    <property type="match status" value="1"/>
</dbReference>
<dbReference type="OrthoDB" id="411632at2759"/>
<keyword evidence="2" id="KW-1185">Reference proteome</keyword>
<dbReference type="Proteomes" id="UP000549394">
    <property type="component" value="Unassembled WGS sequence"/>
</dbReference>
<name>A0A7I8VN16_9ANNE</name>
<reference evidence="1 2" key="1">
    <citation type="submission" date="2020-08" db="EMBL/GenBank/DDBJ databases">
        <authorList>
            <person name="Hejnol A."/>
        </authorList>
    </citation>
    <scope>NUCLEOTIDE SEQUENCE [LARGE SCALE GENOMIC DNA]</scope>
</reference>
<dbReference type="AlphaFoldDB" id="A0A7I8VN16"/>
<protein>
    <submittedName>
        <fullName evidence="1">Uncharacterized protein</fullName>
    </submittedName>
</protein>
<comment type="caution">
    <text evidence="1">The sequence shown here is derived from an EMBL/GenBank/DDBJ whole genome shotgun (WGS) entry which is preliminary data.</text>
</comment>
<dbReference type="InterPro" id="IPR011735">
    <property type="entry name" value="WlaTC/HtrL_glycosyltransf"/>
</dbReference>
<dbReference type="EMBL" id="CAJFCJ010000006">
    <property type="protein sequence ID" value="CAD5116731.1"/>
    <property type="molecule type" value="Genomic_DNA"/>
</dbReference>
<proteinExistence type="predicted"/>
<sequence length="250" mass="29441">MKTFSNILNPVVAFFTTEEDADKFLAIRNSKRKLPTIIKITDINRLRSFETVEDVESLFNKPYYPKYLPNTWDASYSCAMNAKYEFVNWASEINPYKTRYIAWLDIGLFRELVKINKSLCLGLPDDFDECKVSYGVVHQAQMFDNKKIFYHNLVWVAGGYFIANREIMKNWSQFYMEATGHLLAQGLSNTDQQVVYAIRNTLYKYNKTIPIKEHFWDGYRYNPWFFLAFKSRKDPGKCTIKNILNKAIVN</sequence>
<evidence type="ECO:0000313" key="1">
    <source>
        <dbReference type="EMBL" id="CAD5116731.1"/>
    </source>
</evidence>
<accession>A0A7I8VN16</accession>